<name>A0A4P9XGQ2_9FUNG</name>
<gene>
    <name evidence="1" type="ORF">THASP1DRAFT_10421</name>
</gene>
<dbReference type="Proteomes" id="UP000271241">
    <property type="component" value="Unassembled WGS sequence"/>
</dbReference>
<dbReference type="STRING" id="78915.A0A4P9XGQ2"/>
<dbReference type="Pfam" id="PF13489">
    <property type="entry name" value="Methyltransf_23"/>
    <property type="match status" value="1"/>
</dbReference>
<dbReference type="SUPFAM" id="SSF53335">
    <property type="entry name" value="S-adenosyl-L-methionine-dependent methyltransferases"/>
    <property type="match status" value="1"/>
</dbReference>
<dbReference type="Gene3D" id="3.40.50.150">
    <property type="entry name" value="Vaccinia Virus protein VP39"/>
    <property type="match status" value="1"/>
</dbReference>
<dbReference type="OrthoDB" id="2013972at2759"/>
<evidence type="ECO:0000313" key="2">
    <source>
        <dbReference type="Proteomes" id="UP000271241"/>
    </source>
</evidence>
<dbReference type="PANTHER" id="PTHR43591:SF24">
    <property type="entry name" value="2-METHOXY-6-POLYPRENYL-1,4-BENZOQUINOL METHYLASE, MITOCHONDRIAL"/>
    <property type="match status" value="1"/>
</dbReference>
<protein>
    <submittedName>
        <fullName evidence="1">S-adenosyl-L-methionine-dependent methyltransferase</fullName>
    </submittedName>
</protein>
<organism evidence="1 2">
    <name type="scientific">Thamnocephalis sphaerospora</name>
    <dbReference type="NCBI Taxonomy" id="78915"/>
    <lineage>
        <taxon>Eukaryota</taxon>
        <taxon>Fungi</taxon>
        <taxon>Fungi incertae sedis</taxon>
        <taxon>Zoopagomycota</taxon>
        <taxon>Zoopagomycotina</taxon>
        <taxon>Zoopagomycetes</taxon>
        <taxon>Zoopagales</taxon>
        <taxon>Sigmoideomycetaceae</taxon>
        <taxon>Thamnocephalis</taxon>
    </lineage>
</organism>
<dbReference type="InterPro" id="IPR029063">
    <property type="entry name" value="SAM-dependent_MTases_sf"/>
</dbReference>
<keyword evidence="2" id="KW-1185">Reference proteome</keyword>
<evidence type="ECO:0000313" key="1">
    <source>
        <dbReference type="EMBL" id="RKP04826.1"/>
    </source>
</evidence>
<keyword evidence="1" id="KW-0489">Methyltransferase</keyword>
<accession>A0A4P9XGQ2</accession>
<dbReference type="AlphaFoldDB" id="A0A4P9XGQ2"/>
<keyword evidence="1" id="KW-0808">Transferase</keyword>
<feature type="non-terminal residue" evidence="1">
    <location>
        <position position="1"/>
    </location>
</feature>
<feature type="non-terminal residue" evidence="1">
    <location>
        <position position="150"/>
    </location>
</feature>
<sequence length="150" mass="16878">VRTTQEIHEDCSPYPLPSDLEQQENMDQMHYHLKHILHGNYAAKINKPRAILDVGTGSGAWLLEMATEFPDARCVGVDISKIQPHDIIPPNCHFDTADVLQGLPYPSESFDYVHMRFMEMGVPAADWPHLLDELHRVCAPGGHIELVATD</sequence>
<proteinExistence type="predicted"/>
<dbReference type="PANTHER" id="PTHR43591">
    <property type="entry name" value="METHYLTRANSFERASE"/>
    <property type="match status" value="1"/>
</dbReference>
<dbReference type="EMBL" id="KZ993426">
    <property type="protein sequence ID" value="RKP04826.1"/>
    <property type="molecule type" value="Genomic_DNA"/>
</dbReference>
<reference evidence="2" key="1">
    <citation type="journal article" date="2018" name="Nat. Microbiol.">
        <title>Leveraging single-cell genomics to expand the fungal tree of life.</title>
        <authorList>
            <person name="Ahrendt S.R."/>
            <person name="Quandt C.A."/>
            <person name="Ciobanu D."/>
            <person name="Clum A."/>
            <person name="Salamov A."/>
            <person name="Andreopoulos B."/>
            <person name="Cheng J.F."/>
            <person name="Woyke T."/>
            <person name="Pelin A."/>
            <person name="Henrissat B."/>
            <person name="Reynolds N.K."/>
            <person name="Benny G.L."/>
            <person name="Smith M.E."/>
            <person name="James T.Y."/>
            <person name="Grigoriev I.V."/>
        </authorList>
    </citation>
    <scope>NUCLEOTIDE SEQUENCE [LARGE SCALE GENOMIC DNA]</scope>
    <source>
        <strain evidence="2">RSA 1356</strain>
    </source>
</reference>
<dbReference type="CDD" id="cd02440">
    <property type="entry name" value="AdoMet_MTases"/>
    <property type="match status" value="1"/>
</dbReference>
<dbReference type="GO" id="GO:0008168">
    <property type="term" value="F:methyltransferase activity"/>
    <property type="evidence" value="ECO:0007669"/>
    <property type="project" value="UniProtKB-KW"/>
</dbReference>
<dbReference type="GO" id="GO:0032259">
    <property type="term" value="P:methylation"/>
    <property type="evidence" value="ECO:0007669"/>
    <property type="project" value="UniProtKB-KW"/>
</dbReference>